<feature type="transmembrane region" description="Helical" evidence="7">
    <location>
        <begin position="114"/>
        <end position="134"/>
    </location>
</feature>
<dbReference type="RefSeq" id="WP_251615156.1">
    <property type="nucleotide sequence ID" value="NZ_CP134494.1"/>
</dbReference>
<feature type="transmembrane region" description="Helical" evidence="7">
    <location>
        <begin position="230"/>
        <end position="251"/>
    </location>
</feature>
<dbReference type="Proteomes" id="UP001303324">
    <property type="component" value="Chromosome"/>
</dbReference>
<keyword evidence="6" id="KW-0175">Coiled coil</keyword>
<protein>
    <submittedName>
        <fullName evidence="8">Cytochrome c oxidase assembly protein</fullName>
    </submittedName>
</protein>
<reference evidence="8 9" key="1">
    <citation type="submission" date="2023-09" db="EMBL/GenBank/DDBJ databases">
        <title>Microbial mechanism of fulvic acid promoting antimony reduction mineralization in rice fields.</title>
        <authorList>
            <person name="Chen G."/>
            <person name="Lan J."/>
        </authorList>
    </citation>
    <scope>NUCLEOTIDE SEQUENCE [LARGE SCALE GENOMIC DNA]</scope>
    <source>
        <strain evidence="8 9">PS1</strain>
    </source>
</reference>
<evidence type="ECO:0000256" key="3">
    <source>
        <dbReference type="ARBA" id="ARBA00022692"/>
    </source>
</evidence>
<sequence>MMEHNPISGIIYEWNILLLLGCFAVGIYYQRKQQAIKMELTQKQKGSFYTGLALFAIAMGTPVYSIGHYLFSVHMVIQSIIYLAVPPLLLYGLPKRKLGEVLNRVGVLQSSIRFLTKPVIAVLLFNGIFSFYHVPFIFDYLMTNSFFMGLSTFVLFVLALIMWWPVVSPAEFKGTMKPLYKIAYICVMGILLTPACALIIFSKDLLYTSYMQAPQLFGIGPLDDQQAGGAFMKFIQEIIYGTVIGFIFFAWSKDQKNDELENKLEEYEEQYLNNLREL</sequence>
<dbReference type="InterPro" id="IPR019108">
    <property type="entry name" value="Caa3_assmbl_CtaG-rel"/>
</dbReference>
<keyword evidence="5 7" id="KW-0472">Membrane</keyword>
<feature type="transmembrane region" description="Helical" evidence="7">
    <location>
        <begin position="49"/>
        <end position="67"/>
    </location>
</feature>
<evidence type="ECO:0000256" key="6">
    <source>
        <dbReference type="SAM" id="Coils"/>
    </source>
</evidence>
<comment type="subcellular location">
    <subcellularLocation>
        <location evidence="1">Cell membrane</location>
        <topology evidence="1">Multi-pass membrane protein</topology>
    </subcellularLocation>
</comment>
<keyword evidence="3 7" id="KW-0812">Transmembrane</keyword>
<keyword evidence="9" id="KW-1185">Reference proteome</keyword>
<feature type="coiled-coil region" evidence="6">
    <location>
        <begin position="250"/>
        <end position="277"/>
    </location>
</feature>
<proteinExistence type="predicted"/>
<evidence type="ECO:0000256" key="2">
    <source>
        <dbReference type="ARBA" id="ARBA00022475"/>
    </source>
</evidence>
<keyword evidence="2" id="KW-1003">Cell membrane</keyword>
<gene>
    <name evidence="8" type="ORF">RH061_20825</name>
</gene>
<feature type="transmembrane region" description="Helical" evidence="7">
    <location>
        <begin position="146"/>
        <end position="167"/>
    </location>
</feature>
<dbReference type="EMBL" id="CP134494">
    <property type="protein sequence ID" value="WNF22570.1"/>
    <property type="molecule type" value="Genomic_DNA"/>
</dbReference>
<name>A0ABY9VIZ7_9BACI</name>
<organism evidence="8 9">
    <name type="scientific">Mesobacillus jeotgali</name>
    <dbReference type="NCBI Taxonomy" id="129985"/>
    <lineage>
        <taxon>Bacteria</taxon>
        <taxon>Bacillati</taxon>
        <taxon>Bacillota</taxon>
        <taxon>Bacilli</taxon>
        <taxon>Bacillales</taxon>
        <taxon>Bacillaceae</taxon>
        <taxon>Mesobacillus</taxon>
    </lineage>
</organism>
<evidence type="ECO:0000256" key="1">
    <source>
        <dbReference type="ARBA" id="ARBA00004651"/>
    </source>
</evidence>
<evidence type="ECO:0000313" key="9">
    <source>
        <dbReference type="Proteomes" id="UP001303324"/>
    </source>
</evidence>
<dbReference type="Pfam" id="PF09678">
    <property type="entry name" value="Caa3_CtaG"/>
    <property type="match status" value="1"/>
</dbReference>
<feature type="transmembrane region" description="Helical" evidence="7">
    <location>
        <begin position="73"/>
        <end position="93"/>
    </location>
</feature>
<evidence type="ECO:0000313" key="8">
    <source>
        <dbReference type="EMBL" id="WNF22570.1"/>
    </source>
</evidence>
<feature type="transmembrane region" description="Helical" evidence="7">
    <location>
        <begin position="179"/>
        <end position="201"/>
    </location>
</feature>
<keyword evidence="4 7" id="KW-1133">Transmembrane helix</keyword>
<feature type="transmembrane region" description="Helical" evidence="7">
    <location>
        <begin position="12"/>
        <end position="29"/>
    </location>
</feature>
<evidence type="ECO:0000256" key="7">
    <source>
        <dbReference type="SAM" id="Phobius"/>
    </source>
</evidence>
<evidence type="ECO:0000256" key="5">
    <source>
        <dbReference type="ARBA" id="ARBA00023136"/>
    </source>
</evidence>
<evidence type="ECO:0000256" key="4">
    <source>
        <dbReference type="ARBA" id="ARBA00022989"/>
    </source>
</evidence>
<accession>A0ABY9VIZ7</accession>